<organism evidence="1 2">
    <name type="scientific">Serratia quinivorans</name>
    <dbReference type="NCBI Taxonomy" id="137545"/>
    <lineage>
        <taxon>Bacteria</taxon>
        <taxon>Pseudomonadati</taxon>
        <taxon>Pseudomonadota</taxon>
        <taxon>Gammaproteobacteria</taxon>
        <taxon>Enterobacterales</taxon>
        <taxon>Yersiniaceae</taxon>
        <taxon>Serratia</taxon>
    </lineage>
</organism>
<proteinExistence type="predicted"/>
<name>A0A380AGZ3_9GAMM</name>
<protein>
    <submittedName>
        <fullName evidence="1">Uncharacterized protein</fullName>
    </submittedName>
</protein>
<dbReference type="EMBL" id="UGYN01000002">
    <property type="protein sequence ID" value="SUI80744.1"/>
    <property type="molecule type" value="Genomic_DNA"/>
</dbReference>
<gene>
    <name evidence="1" type="ORF">NCTC11544_04200</name>
</gene>
<evidence type="ECO:0000313" key="1">
    <source>
        <dbReference type="EMBL" id="SUI80744.1"/>
    </source>
</evidence>
<accession>A0A380AGZ3</accession>
<dbReference type="Proteomes" id="UP000255529">
    <property type="component" value="Unassembled WGS sequence"/>
</dbReference>
<sequence length="101" mass="11364">MNIDQLLKALKPKLHEVEFHAQKLFIKRPTMSNVEQCLATAKQTLIHCVTDENGDPVFSDGEITGRVDVNAIDAVLANELFQLVVDLMSEKSNEVEELEKK</sequence>
<reference evidence="1 2" key="1">
    <citation type="submission" date="2018-06" db="EMBL/GenBank/DDBJ databases">
        <authorList>
            <consortium name="Pathogen Informatics"/>
            <person name="Doyle S."/>
        </authorList>
    </citation>
    <scope>NUCLEOTIDE SEQUENCE [LARGE SCALE GENOMIC DNA]</scope>
    <source>
        <strain evidence="1 2">NCTC11544</strain>
    </source>
</reference>
<dbReference type="AlphaFoldDB" id="A0A380AGZ3"/>
<dbReference type="RefSeq" id="WP_115184200.1">
    <property type="nucleotide sequence ID" value="NZ_CAMKUF010000001.1"/>
</dbReference>
<evidence type="ECO:0000313" key="2">
    <source>
        <dbReference type="Proteomes" id="UP000255529"/>
    </source>
</evidence>